<dbReference type="InterPro" id="IPR050116">
    <property type="entry name" value="DNA_polymerase-Y"/>
</dbReference>
<dbReference type="GO" id="GO:0005829">
    <property type="term" value="C:cytosol"/>
    <property type="evidence" value="ECO:0007669"/>
    <property type="project" value="TreeGrafter"/>
</dbReference>
<dbReference type="AlphaFoldDB" id="A0AAE3J4F2"/>
<dbReference type="InterPro" id="IPR043128">
    <property type="entry name" value="Rev_trsase/Diguanyl_cyclase"/>
</dbReference>
<keyword evidence="2" id="KW-0460">Magnesium</keyword>
<comment type="catalytic activity">
    <reaction evidence="2">
        <text>DNA(n) + a 2'-deoxyribonucleoside 5'-triphosphate = DNA(n+1) + diphosphate</text>
        <dbReference type="Rhea" id="RHEA:22508"/>
        <dbReference type="Rhea" id="RHEA-COMP:17339"/>
        <dbReference type="Rhea" id="RHEA-COMP:17340"/>
        <dbReference type="ChEBI" id="CHEBI:33019"/>
        <dbReference type="ChEBI" id="CHEBI:61560"/>
        <dbReference type="ChEBI" id="CHEBI:173112"/>
        <dbReference type="EC" id="2.7.7.7"/>
    </reaction>
</comment>
<dbReference type="SUPFAM" id="SSF56672">
    <property type="entry name" value="DNA/RNA polymerases"/>
    <property type="match status" value="1"/>
</dbReference>
<dbReference type="GO" id="GO:0009432">
    <property type="term" value="P:SOS response"/>
    <property type="evidence" value="ECO:0007669"/>
    <property type="project" value="TreeGrafter"/>
</dbReference>
<proteinExistence type="inferred from homology"/>
<accession>A0AAE3J4F2</accession>
<dbReference type="Gene3D" id="3.30.70.270">
    <property type="match status" value="1"/>
</dbReference>
<dbReference type="GO" id="GO:0042276">
    <property type="term" value="P:error-prone translesion synthesis"/>
    <property type="evidence" value="ECO:0007669"/>
    <property type="project" value="TreeGrafter"/>
</dbReference>
<dbReference type="InterPro" id="IPR043502">
    <property type="entry name" value="DNA/RNA_pol_sf"/>
</dbReference>
<dbReference type="PANTHER" id="PTHR11076">
    <property type="entry name" value="DNA REPAIR POLYMERASE UMUC / TRANSFERASE FAMILY MEMBER"/>
    <property type="match status" value="1"/>
</dbReference>
<feature type="binding site" evidence="2">
    <location>
        <position position="10"/>
    </location>
    <ligand>
        <name>Mg(2+)</name>
        <dbReference type="ChEBI" id="CHEBI:18420"/>
    </ligand>
</feature>
<dbReference type="InterPro" id="IPR036775">
    <property type="entry name" value="DNA_pol_Y-fam_lit_finger_sf"/>
</dbReference>
<keyword evidence="2" id="KW-0235">DNA replication</keyword>
<dbReference type="GO" id="GO:0003684">
    <property type="term" value="F:damaged DNA binding"/>
    <property type="evidence" value="ECO:0007669"/>
    <property type="project" value="InterPro"/>
</dbReference>
<evidence type="ECO:0000256" key="2">
    <source>
        <dbReference type="HAMAP-Rule" id="MF_01113"/>
    </source>
</evidence>
<keyword evidence="2" id="KW-0479">Metal-binding</keyword>
<dbReference type="GO" id="GO:0003887">
    <property type="term" value="F:DNA-directed DNA polymerase activity"/>
    <property type="evidence" value="ECO:0007669"/>
    <property type="project" value="UniProtKB-UniRule"/>
</dbReference>
<dbReference type="RefSeq" id="WP_227613988.1">
    <property type="nucleotide sequence ID" value="NZ_JAJEPR010000001.1"/>
</dbReference>
<keyword evidence="2" id="KW-0227">DNA damage</keyword>
<dbReference type="EMBL" id="JAJEPR010000001">
    <property type="protein sequence ID" value="MCC2188382.1"/>
    <property type="molecule type" value="Genomic_DNA"/>
</dbReference>
<keyword evidence="2" id="KW-0234">DNA repair</keyword>
<evidence type="ECO:0000259" key="3">
    <source>
        <dbReference type="PROSITE" id="PS50173"/>
    </source>
</evidence>
<dbReference type="InterPro" id="IPR022880">
    <property type="entry name" value="DNApol_IV"/>
</dbReference>
<comment type="similarity">
    <text evidence="1 2">Belongs to the DNA polymerase type-Y family.</text>
</comment>
<dbReference type="GO" id="GO:0000287">
    <property type="term" value="F:magnesium ion binding"/>
    <property type="evidence" value="ECO:0007669"/>
    <property type="project" value="UniProtKB-UniRule"/>
</dbReference>
<dbReference type="PANTHER" id="PTHR11076:SF33">
    <property type="entry name" value="DNA POLYMERASE KAPPA"/>
    <property type="match status" value="1"/>
</dbReference>
<comment type="function">
    <text evidence="2">Poorly processive, error-prone DNA polymerase involved in untargeted mutagenesis. Copies undamaged DNA at stalled replication forks, which arise in vivo from mismatched or misaligned primer ends. These misaligned primers can be extended by PolIV. Exhibits no 3'-5' exonuclease (proofreading) activity. May be involved in translesional synthesis, in conjunction with the beta clamp from PolIII.</text>
</comment>
<sequence>MASRIIFHIDVNSAYLSWTSVENLRTGAGPDLREVPAIIGGDQKSRHGIVLAKSISAKKMGIYTSEPVASALKKCPNLLIFPPDHEMYRQYSHLFIDYLKTLTPDIEQVSVDECYLDFTGIAHRYGNPLEAADEIKNTIYERFGFTVNVGISCNKLLAKMASDFEKPNRVHTLFPEEIPRKMWPLPVRELHMAGRSSSQVLNKLGIHTIGELANTDVNLLVSHLKSHGRLLWEYANGIDDRPVESLPARAKGVGNSTTLSEDALTERDAAQVLRRLSESVAKRLRAGKQLAGSISVEIKYADFSAASHQMPLNPPSNAAGTLYSASLRLFRRLWNGEPIRLLGVRTTRLTDENAPVQLSIFDIDWEKNEKQQKLDAALDKIRKKYGEQAIRRGSDVTAKKL</sequence>
<keyword evidence="5" id="KW-1185">Reference proteome</keyword>
<name>A0AAE3J4F2_9FIRM</name>
<keyword evidence="2" id="KW-0239">DNA-directed DNA polymerase</keyword>
<dbReference type="Proteomes" id="UP001197875">
    <property type="component" value="Unassembled WGS sequence"/>
</dbReference>
<feature type="active site" evidence="2">
    <location>
        <position position="113"/>
    </location>
</feature>
<evidence type="ECO:0000256" key="1">
    <source>
        <dbReference type="ARBA" id="ARBA00010945"/>
    </source>
</evidence>
<comment type="caution">
    <text evidence="4">The sequence shown here is derived from an EMBL/GenBank/DDBJ whole genome shotgun (WGS) entry which is preliminary data.</text>
</comment>
<evidence type="ECO:0000313" key="4">
    <source>
        <dbReference type="EMBL" id="MCC2188382.1"/>
    </source>
</evidence>
<keyword evidence="2" id="KW-0808">Transferase</keyword>
<keyword evidence="2" id="KW-0238">DNA-binding</keyword>
<comment type="subcellular location">
    <subcellularLocation>
        <location evidence="2">Cytoplasm</location>
    </subcellularLocation>
</comment>
<feature type="binding site" evidence="2">
    <location>
        <position position="112"/>
    </location>
    <ligand>
        <name>Mg(2+)</name>
        <dbReference type="ChEBI" id="CHEBI:18420"/>
    </ligand>
</feature>
<keyword evidence="2" id="KW-0515">Mutator protein</keyword>
<dbReference type="Pfam" id="PF00817">
    <property type="entry name" value="IMS"/>
    <property type="match status" value="1"/>
</dbReference>
<comment type="cofactor">
    <cofactor evidence="2">
        <name>Mg(2+)</name>
        <dbReference type="ChEBI" id="CHEBI:18420"/>
    </cofactor>
    <text evidence="2">Binds 2 magnesium ions per subunit.</text>
</comment>
<feature type="domain" description="UmuC" evidence="3">
    <location>
        <begin position="6"/>
        <end position="194"/>
    </location>
</feature>
<dbReference type="Gene3D" id="1.10.150.20">
    <property type="entry name" value="5' to 3' exonuclease, C-terminal subdomain"/>
    <property type="match status" value="1"/>
</dbReference>
<dbReference type="Pfam" id="PF11799">
    <property type="entry name" value="IMS_C"/>
    <property type="match status" value="1"/>
</dbReference>
<dbReference type="InterPro" id="IPR001126">
    <property type="entry name" value="UmuC"/>
</dbReference>
<dbReference type="Gene3D" id="3.40.1170.60">
    <property type="match status" value="1"/>
</dbReference>
<comment type="subunit">
    <text evidence="2">Monomer.</text>
</comment>
<dbReference type="SUPFAM" id="SSF100879">
    <property type="entry name" value="Lesion bypass DNA polymerase (Y-family), little finger domain"/>
    <property type="match status" value="1"/>
</dbReference>
<organism evidence="4 5">
    <name type="scientific">Fusicatenibacter faecihominis</name>
    <dbReference type="NCBI Taxonomy" id="2881276"/>
    <lineage>
        <taxon>Bacteria</taxon>
        <taxon>Bacillati</taxon>
        <taxon>Bacillota</taxon>
        <taxon>Clostridia</taxon>
        <taxon>Lachnospirales</taxon>
        <taxon>Lachnospiraceae</taxon>
        <taxon>Fusicatenibacter</taxon>
    </lineage>
</organism>
<keyword evidence="2" id="KW-0548">Nucleotidyltransferase</keyword>
<keyword evidence="2" id="KW-0963">Cytoplasm</keyword>
<reference evidence="4 5" key="1">
    <citation type="submission" date="2021-10" db="EMBL/GenBank/DDBJ databases">
        <title>Anaerobic single-cell dispensing facilitates the cultivation of human gut bacteria.</title>
        <authorList>
            <person name="Afrizal A."/>
        </authorList>
    </citation>
    <scope>NUCLEOTIDE SEQUENCE [LARGE SCALE GENOMIC DNA]</scope>
    <source>
        <strain evidence="4 5">CLA-AA-H277</strain>
    </source>
</reference>
<gene>
    <name evidence="2" type="primary">dinB</name>
    <name evidence="4" type="ORF">LKD71_00860</name>
</gene>
<dbReference type="Gene3D" id="3.30.1490.100">
    <property type="entry name" value="DNA polymerase, Y-family, little finger domain"/>
    <property type="match status" value="1"/>
</dbReference>
<dbReference type="InterPro" id="IPR017961">
    <property type="entry name" value="DNA_pol_Y-fam_little_finger"/>
</dbReference>
<evidence type="ECO:0000313" key="5">
    <source>
        <dbReference type="Proteomes" id="UP001197875"/>
    </source>
</evidence>
<protein>
    <recommendedName>
        <fullName evidence="2">DNA polymerase IV</fullName>
        <shortName evidence="2">Pol IV</shortName>
        <ecNumber evidence="2">2.7.7.7</ecNumber>
    </recommendedName>
</protein>
<feature type="site" description="Substrate discrimination" evidence="2">
    <location>
        <position position="15"/>
    </location>
</feature>
<dbReference type="PROSITE" id="PS50173">
    <property type="entry name" value="UMUC"/>
    <property type="match status" value="1"/>
</dbReference>
<dbReference type="GO" id="GO:0006261">
    <property type="term" value="P:DNA-templated DNA replication"/>
    <property type="evidence" value="ECO:0007669"/>
    <property type="project" value="UniProtKB-UniRule"/>
</dbReference>
<dbReference type="HAMAP" id="MF_01113">
    <property type="entry name" value="DNApol_IV"/>
    <property type="match status" value="1"/>
</dbReference>
<dbReference type="GO" id="GO:0006281">
    <property type="term" value="P:DNA repair"/>
    <property type="evidence" value="ECO:0007669"/>
    <property type="project" value="UniProtKB-UniRule"/>
</dbReference>
<dbReference type="CDD" id="cd03586">
    <property type="entry name" value="PolY_Pol_IV_kappa"/>
    <property type="match status" value="1"/>
</dbReference>
<dbReference type="EC" id="2.7.7.7" evidence="2"/>